<accession>A0A9P5YQB0</accession>
<protein>
    <submittedName>
        <fullName evidence="2">Uncharacterized protein</fullName>
    </submittedName>
</protein>
<dbReference type="EMBL" id="MU155408">
    <property type="protein sequence ID" value="KAF9473912.1"/>
    <property type="molecule type" value="Genomic_DNA"/>
</dbReference>
<keyword evidence="1" id="KW-1133">Transmembrane helix</keyword>
<sequence length="169" mass="18749">MEESYSFLHSTQANGVSFGMWGWCLDDGLTCSPIHRFGYTWPPEIDTPITKSFVLYLIAYALTFFTLIAAFLALCARKGRNFDQIFNILAWSSFFTSATATIFSIAIYSTAKSAFEEHGFGATYGLLAWISPITTTLLSLVALRAYYHVLLSKKARKQCSTATSGDVES</sequence>
<feature type="transmembrane region" description="Helical" evidence="1">
    <location>
        <begin position="88"/>
        <end position="108"/>
    </location>
</feature>
<reference evidence="2" key="1">
    <citation type="submission" date="2020-11" db="EMBL/GenBank/DDBJ databases">
        <authorList>
            <consortium name="DOE Joint Genome Institute"/>
            <person name="Ahrendt S."/>
            <person name="Riley R."/>
            <person name="Andreopoulos W."/>
            <person name="Labutti K."/>
            <person name="Pangilinan J."/>
            <person name="Ruiz-Duenas F.J."/>
            <person name="Barrasa J.M."/>
            <person name="Sanchez-Garcia M."/>
            <person name="Camarero S."/>
            <person name="Miyauchi S."/>
            <person name="Serrano A."/>
            <person name="Linde D."/>
            <person name="Babiker R."/>
            <person name="Drula E."/>
            <person name="Ayuso-Fernandez I."/>
            <person name="Pacheco R."/>
            <person name="Padilla G."/>
            <person name="Ferreira P."/>
            <person name="Barriuso J."/>
            <person name="Kellner H."/>
            <person name="Castanera R."/>
            <person name="Alfaro M."/>
            <person name="Ramirez L."/>
            <person name="Pisabarro A.G."/>
            <person name="Kuo A."/>
            <person name="Tritt A."/>
            <person name="Lipzen A."/>
            <person name="He G."/>
            <person name="Yan M."/>
            <person name="Ng V."/>
            <person name="Cullen D."/>
            <person name="Martin F."/>
            <person name="Rosso M.-N."/>
            <person name="Henrissat B."/>
            <person name="Hibbett D."/>
            <person name="Martinez A.T."/>
            <person name="Grigoriev I.V."/>
        </authorList>
    </citation>
    <scope>NUCLEOTIDE SEQUENCE</scope>
    <source>
        <strain evidence="2">CIRM-BRFM 674</strain>
    </source>
</reference>
<keyword evidence="3" id="KW-1185">Reference proteome</keyword>
<evidence type="ECO:0000313" key="3">
    <source>
        <dbReference type="Proteomes" id="UP000807469"/>
    </source>
</evidence>
<dbReference type="InterPro" id="IPR009571">
    <property type="entry name" value="SUR7/Rim9-like_fungi"/>
</dbReference>
<dbReference type="OrthoDB" id="2589196at2759"/>
<keyword evidence="1" id="KW-0812">Transmembrane</keyword>
<proteinExistence type="predicted"/>
<evidence type="ECO:0000256" key="1">
    <source>
        <dbReference type="SAM" id="Phobius"/>
    </source>
</evidence>
<name>A0A9P5YQB0_9AGAR</name>
<dbReference type="Proteomes" id="UP000807469">
    <property type="component" value="Unassembled WGS sequence"/>
</dbReference>
<feature type="transmembrane region" description="Helical" evidence="1">
    <location>
        <begin position="128"/>
        <end position="147"/>
    </location>
</feature>
<dbReference type="Pfam" id="PF06687">
    <property type="entry name" value="SUR7"/>
    <property type="match status" value="1"/>
</dbReference>
<feature type="transmembrane region" description="Helical" evidence="1">
    <location>
        <begin position="53"/>
        <end position="76"/>
    </location>
</feature>
<evidence type="ECO:0000313" key="2">
    <source>
        <dbReference type="EMBL" id="KAF9473912.1"/>
    </source>
</evidence>
<dbReference type="AlphaFoldDB" id="A0A9P5YQB0"/>
<comment type="caution">
    <text evidence="2">The sequence shown here is derived from an EMBL/GenBank/DDBJ whole genome shotgun (WGS) entry which is preliminary data.</text>
</comment>
<dbReference type="GO" id="GO:0005886">
    <property type="term" value="C:plasma membrane"/>
    <property type="evidence" value="ECO:0007669"/>
    <property type="project" value="InterPro"/>
</dbReference>
<organism evidence="2 3">
    <name type="scientific">Pholiota conissans</name>
    <dbReference type="NCBI Taxonomy" id="109636"/>
    <lineage>
        <taxon>Eukaryota</taxon>
        <taxon>Fungi</taxon>
        <taxon>Dikarya</taxon>
        <taxon>Basidiomycota</taxon>
        <taxon>Agaricomycotina</taxon>
        <taxon>Agaricomycetes</taxon>
        <taxon>Agaricomycetidae</taxon>
        <taxon>Agaricales</taxon>
        <taxon>Agaricineae</taxon>
        <taxon>Strophariaceae</taxon>
        <taxon>Pholiota</taxon>
    </lineage>
</organism>
<gene>
    <name evidence="2" type="ORF">BDN70DRAFT_885412</name>
</gene>
<keyword evidence="1" id="KW-0472">Membrane</keyword>